<dbReference type="AlphaFoldDB" id="A0A6V6Y5X0"/>
<evidence type="ECO:0000256" key="2">
    <source>
        <dbReference type="SAM" id="SignalP"/>
    </source>
</evidence>
<evidence type="ECO:0000313" key="4">
    <source>
        <dbReference type="Proteomes" id="UP000586454"/>
    </source>
</evidence>
<sequence length="80" mass="8770">MNRKRKLYVTLLLAFVFGLFSLNSKAFAEEMNSTTETAIEADEVKADAEVNAAVDRESPAISEEKLSDEDQNISSGGVQK</sequence>
<proteinExistence type="predicted"/>
<evidence type="ECO:0000313" key="3">
    <source>
        <dbReference type="EMBL" id="CAC9933859.1"/>
    </source>
</evidence>
<feature type="compositionally biased region" description="Basic and acidic residues" evidence="1">
    <location>
        <begin position="54"/>
        <end position="65"/>
    </location>
</feature>
<protein>
    <submittedName>
        <fullName evidence="3">Putative LPXTG-motif protein cell wall anchor domain protein</fullName>
    </submittedName>
</protein>
<dbReference type="EMBL" id="CAIJCS010000022">
    <property type="protein sequence ID" value="CAC9933859.1"/>
    <property type="molecule type" value="Genomic_DNA"/>
</dbReference>
<accession>A0A6V6Y5X0</accession>
<feature type="signal peptide" evidence="2">
    <location>
        <begin position="1"/>
        <end position="28"/>
    </location>
</feature>
<evidence type="ECO:0000256" key="1">
    <source>
        <dbReference type="SAM" id="MobiDB-lite"/>
    </source>
</evidence>
<dbReference type="RefSeq" id="WP_180500408.1">
    <property type="nucleotide sequence ID" value="NZ_CAIJCS010000022.1"/>
</dbReference>
<dbReference type="Proteomes" id="UP000586454">
    <property type="component" value="Unassembled WGS sequence"/>
</dbReference>
<feature type="chain" id="PRO_5028143627" evidence="2">
    <location>
        <begin position="29"/>
        <end position="80"/>
    </location>
</feature>
<reference evidence="3 4" key="1">
    <citation type="submission" date="2020-06" db="EMBL/GenBank/DDBJ databases">
        <authorList>
            <person name="Criscuolo A."/>
        </authorList>
    </citation>
    <scope>NUCLEOTIDE SEQUENCE [LARGE SCALE GENOMIC DNA]</scope>
    <source>
        <strain evidence="3">1804121828</strain>
    </source>
</reference>
<keyword evidence="4" id="KW-1185">Reference proteome</keyword>
<gene>
    <name evidence="3" type="ORF">PEPNEM18_01303</name>
</gene>
<feature type="region of interest" description="Disordered" evidence="1">
    <location>
        <begin position="54"/>
        <end position="80"/>
    </location>
</feature>
<name>A0A6V6Y5X0_9FIRM</name>
<organism evidence="3 4">
    <name type="scientific">Aedoeadaptatus nemausensis</name>
    <dbReference type="NCBI Taxonomy" id="2582829"/>
    <lineage>
        <taxon>Bacteria</taxon>
        <taxon>Bacillati</taxon>
        <taxon>Bacillota</taxon>
        <taxon>Tissierellia</taxon>
        <taxon>Tissierellales</taxon>
        <taxon>Peptoniphilaceae</taxon>
        <taxon>Aedoeadaptatus</taxon>
    </lineage>
</organism>
<comment type="caution">
    <text evidence="3">The sequence shown here is derived from an EMBL/GenBank/DDBJ whole genome shotgun (WGS) entry which is preliminary data.</text>
</comment>
<keyword evidence="2" id="KW-0732">Signal</keyword>